<evidence type="ECO:0000313" key="2">
    <source>
        <dbReference type="Proteomes" id="UP000236724"/>
    </source>
</evidence>
<reference evidence="1 2" key="1">
    <citation type="submission" date="2016-10" db="EMBL/GenBank/DDBJ databases">
        <authorList>
            <person name="de Groot N.N."/>
        </authorList>
    </citation>
    <scope>NUCLEOTIDE SEQUENCE [LARGE SCALE GENOMIC DNA]</scope>
    <source>
        <strain evidence="1">MBHS1</strain>
    </source>
</reference>
<evidence type="ECO:0000313" key="1">
    <source>
        <dbReference type="EMBL" id="SEH07436.1"/>
    </source>
</evidence>
<gene>
    <name evidence="1" type="ORF">MBHS_03311</name>
</gene>
<dbReference type="AlphaFoldDB" id="A0A1H6FE45"/>
<sequence>MYKHSTIHRMKYQHDGGAIAYPPYELFSHGLNSATELCCISEVFLVTTIQLFTSPVTAIKSSIADKGLPRRLSENSKINDFAKINSLLINELKIQFFKKLSSRTAS</sequence>
<keyword evidence="2" id="KW-1185">Reference proteome</keyword>
<protein>
    <submittedName>
        <fullName evidence="1">Uncharacterized protein</fullName>
    </submittedName>
</protein>
<proteinExistence type="predicted"/>
<dbReference type="EMBL" id="FMSV02000531">
    <property type="protein sequence ID" value="SEH07436.1"/>
    <property type="molecule type" value="Genomic_DNA"/>
</dbReference>
<name>A0A1H6FE45_9GAMM</name>
<organism evidence="1 2">
    <name type="scientific">Candidatus Venteria ishoeyi</name>
    <dbReference type="NCBI Taxonomy" id="1899563"/>
    <lineage>
        <taxon>Bacteria</taxon>
        <taxon>Pseudomonadati</taxon>
        <taxon>Pseudomonadota</taxon>
        <taxon>Gammaproteobacteria</taxon>
        <taxon>Thiotrichales</taxon>
        <taxon>Thiotrichaceae</taxon>
        <taxon>Venteria</taxon>
    </lineage>
</organism>
<dbReference type="Proteomes" id="UP000236724">
    <property type="component" value="Unassembled WGS sequence"/>
</dbReference>
<accession>A0A1H6FE45</accession>